<dbReference type="SUPFAM" id="SSF55486">
    <property type="entry name" value="Metalloproteases ('zincins'), catalytic domain"/>
    <property type="match status" value="1"/>
</dbReference>
<evidence type="ECO:0000256" key="6">
    <source>
        <dbReference type="ARBA" id="ARBA00022801"/>
    </source>
</evidence>
<dbReference type="Gene3D" id="1.10.390.10">
    <property type="entry name" value="Neutral Protease Domain 2"/>
    <property type="match status" value="1"/>
</dbReference>
<dbReference type="PANTHER" id="PTHR45726:SF3">
    <property type="entry name" value="LEUKOTRIENE A-4 HYDROLASE"/>
    <property type="match status" value="1"/>
</dbReference>
<dbReference type="Gene3D" id="2.60.40.1730">
    <property type="entry name" value="tricorn interacting facor f3 domain"/>
    <property type="match status" value="1"/>
</dbReference>
<feature type="domain" description="Peptidase M1 leukotriene A4 hydrolase/aminopeptidase C-terminal" evidence="11">
    <location>
        <begin position="466"/>
        <end position="604"/>
    </location>
</feature>
<evidence type="ECO:0000313" key="13">
    <source>
        <dbReference type="Proteomes" id="UP000001514"/>
    </source>
</evidence>
<dbReference type="InterPro" id="IPR042097">
    <property type="entry name" value="Aminopeptidase_N-like_N_sf"/>
</dbReference>
<dbReference type="OMA" id="CTALQWM"/>
<dbReference type="Gene3D" id="3.30.2010.30">
    <property type="match status" value="1"/>
</dbReference>
<comment type="cofactor">
    <cofactor evidence="10">
        <name>Zn(2+)</name>
        <dbReference type="ChEBI" id="CHEBI:29105"/>
    </cofactor>
    <text evidence="10">Binds 1 zinc ion per subunit.</text>
</comment>
<keyword evidence="4" id="KW-0645">Protease</keyword>
<dbReference type="MEROPS" id="M01.A26"/>
<dbReference type="CDD" id="cd09599">
    <property type="entry name" value="M1_LTA4H"/>
    <property type="match status" value="1"/>
</dbReference>
<evidence type="ECO:0000256" key="5">
    <source>
        <dbReference type="ARBA" id="ARBA00022723"/>
    </source>
</evidence>
<dbReference type="InterPro" id="IPR015211">
    <property type="entry name" value="Peptidase_M1_C"/>
</dbReference>
<gene>
    <name evidence="12" type="ORF">SELMODRAFT_88325</name>
</gene>
<sequence>MDPHSYADFSQLLTDSIALDLFLDFERRIIVGSADFTLRQAFSGDFVLDTRDLLVRGAFDSSSPAKKPLAFDISSERHPIKGQRLVLHLPSPTSRFLILFTTSPQASALQWLDPSQASSGKHPFVYTHCQALHARSIFPCQDTPSARFRFSARINIPQEMRAVMSAAHVERLEAIAPGRAVEVFEMEQPIPPYLFALAAGEIACEELGARSRVYGEPGMVKAAAQEFAATEGMIEQAEALFGPYDWERFDMLVLPPSFPYGGMENPRMVFLTPTVIVGDRSGVSVVAHELAHSWTGNLITNASANDFWLNEGFTTYAERRIVEVLDGKERVALHYGLGWNGWEEEIERFKDRPEFTKLKTNQENVDPDEVYSQVPYEKGCFFLKRLEDEVSRPAFDDFLERYIAKFRFTSIDTETFLVFLRDYFPGIDEKVNVDRWIYEPGMPPDAPKPKSGILERVLGMVAEFKSQSESYDEEAWKKYLESLKEEVLGWQALEWQVYLESLPKKVASVMILRDLDSVFHLSRSPNWDLRVAFLVIAANSGFQACYNDIEQALMMVGRMRYLRPLYSGLLDSKDEAGMDLAKKVFAEARPKYHPIARSVVEGLMKAKDGKSNDGKLYEQ</sequence>
<feature type="binding site" evidence="10">
    <location>
        <position position="292"/>
    </location>
    <ligand>
        <name>Zn(2+)</name>
        <dbReference type="ChEBI" id="CHEBI:29105"/>
        <note>catalytic</note>
    </ligand>
</feature>
<dbReference type="InterPro" id="IPR027268">
    <property type="entry name" value="Peptidase_M4/M1_CTD_sf"/>
</dbReference>
<dbReference type="SUPFAM" id="SSF48371">
    <property type="entry name" value="ARM repeat"/>
    <property type="match status" value="1"/>
</dbReference>
<feature type="binding site" evidence="10">
    <location>
        <position position="311"/>
    </location>
    <ligand>
        <name>Zn(2+)</name>
        <dbReference type="ChEBI" id="CHEBI:29105"/>
        <note>catalytic</note>
    </ligand>
</feature>
<evidence type="ECO:0000256" key="9">
    <source>
        <dbReference type="PIRSR" id="PIRSR634015-1"/>
    </source>
</evidence>
<keyword evidence="6" id="KW-0378">Hydrolase</keyword>
<dbReference type="Gramene" id="EFJ31064">
    <property type="protein sequence ID" value="EFJ31064"/>
    <property type="gene ID" value="SELMODRAFT_88325"/>
</dbReference>
<evidence type="ECO:0000256" key="8">
    <source>
        <dbReference type="ARBA" id="ARBA00023049"/>
    </source>
</evidence>
<evidence type="ECO:0000256" key="4">
    <source>
        <dbReference type="ARBA" id="ARBA00022670"/>
    </source>
</evidence>
<dbReference type="OrthoDB" id="79562at2759"/>
<dbReference type="InterPro" id="IPR045357">
    <property type="entry name" value="Aminopeptidase_N-like_N"/>
</dbReference>
<dbReference type="GO" id="GO:0008237">
    <property type="term" value="F:metallopeptidase activity"/>
    <property type="evidence" value="ECO:0007669"/>
    <property type="project" value="UniProtKB-KW"/>
</dbReference>
<feature type="active site" description="Proton donor" evidence="9">
    <location>
        <position position="376"/>
    </location>
</feature>
<comment type="similarity">
    <text evidence="2">Belongs to the peptidase M1 family.</text>
</comment>
<comment type="subcellular location">
    <subcellularLocation>
        <location evidence="1">Cytoplasm</location>
    </subcellularLocation>
</comment>
<evidence type="ECO:0000256" key="7">
    <source>
        <dbReference type="ARBA" id="ARBA00022833"/>
    </source>
</evidence>
<dbReference type="SUPFAM" id="SSF63737">
    <property type="entry name" value="Leukotriene A4 hydrolase N-terminal domain"/>
    <property type="match status" value="1"/>
</dbReference>
<keyword evidence="13" id="KW-1185">Reference proteome</keyword>
<dbReference type="Proteomes" id="UP000001514">
    <property type="component" value="Unassembled WGS sequence"/>
</dbReference>
<dbReference type="InParanoid" id="D8R8Z3"/>
<dbReference type="GO" id="GO:0006508">
    <property type="term" value="P:proteolysis"/>
    <property type="evidence" value="ECO:0007669"/>
    <property type="project" value="UniProtKB-KW"/>
</dbReference>
<dbReference type="KEGG" id="smo:SELMODRAFT_88325"/>
<accession>D8R8Z3</accession>
<evidence type="ECO:0000256" key="10">
    <source>
        <dbReference type="PIRSR" id="PIRSR634015-3"/>
    </source>
</evidence>
<dbReference type="PANTHER" id="PTHR45726">
    <property type="entry name" value="LEUKOTRIENE A-4 HYDROLASE"/>
    <property type="match status" value="1"/>
</dbReference>
<name>D8R8Z3_SELML</name>
<dbReference type="InterPro" id="IPR049980">
    <property type="entry name" value="LTA4H_cat"/>
</dbReference>
<dbReference type="Pfam" id="PF09127">
    <property type="entry name" value="Leuk-A4-hydro_C"/>
    <property type="match status" value="1"/>
</dbReference>
<reference evidence="12 13" key="1">
    <citation type="journal article" date="2011" name="Science">
        <title>The Selaginella genome identifies genetic changes associated with the evolution of vascular plants.</title>
        <authorList>
            <person name="Banks J.A."/>
            <person name="Nishiyama T."/>
            <person name="Hasebe M."/>
            <person name="Bowman J.L."/>
            <person name="Gribskov M."/>
            <person name="dePamphilis C."/>
            <person name="Albert V.A."/>
            <person name="Aono N."/>
            <person name="Aoyama T."/>
            <person name="Ambrose B.A."/>
            <person name="Ashton N.W."/>
            <person name="Axtell M.J."/>
            <person name="Barker E."/>
            <person name="Barker M.S."/>
            <person name="Bennetzen J.L."/>
            <person name="Bonawitz N.D."/>
            <person name="Chapple C."/>
            <person name="Cheng C."/>
            <person name="Correa L.G."/>
            <person name="Dacre M."/>
            <person name="DeBarry J."/>
            <person name="Dreyer I."/>
            <person name="Elias M."/>
            <person name="Engstrom E.M."/>
            <person name="Estelle M."/>
            <person name="Feng L."/>
            <person name="Finet C."/>
            <person name="Floyd S.K."/>
            <person name="Frommer W.B."/>
            <person name="Fujita T."/>
            <person name="Gramzow L."/>
            <person name="Gutensohn M."/>
            <person name="Harholt J."/>
            <person name="Hattori M."/>
            <person name="Heyl A."/>
            <person name="Hirai T."/>
            <person name="Hiwatashi Y."/>
            <person name="Ishikawa M."/>
            <person name="Iwata M."/>
            <person name="Karol K.G."/>
            <person name="Koehler B."/>
            <person name="Kolukisaoglu U."/>
            <person name="Kubo M."/>
            <person name="Kurata T."/>
            <person name="Lalonde S."/>
            <person name="Li K."/>
            <person name="Li Y."/>
            <person name="Litt A."/>
            <person name="Lyons E."/>
            <person name="Manning G."/>
            <person name="Maruyama T."/>
            <person name="Michael T.P."/>
            <person name="Mikami K."/>
            <person name="Miyazaki S."/>
            <person name="Morinaga S."/>
            <person name="Murata T."/>
            <person name="Mueller-Roeber B."/>
            <person name="Nelson D.R."/>
            <person name="Obara M."/>
            <person name="Oguri Y."/>
            <person name="Olmstead R.G."/>
            <person name="Onodera N."/>
            <person name="Petersen B.L."/>
            <person name="Pils B."/>
            <person name="Prigge M."/>
            <person name="Rensing S.A."/>
            <person name="Riano-Pachon D.M."/>
            <person name="Roberts A.W."/>
            <person name="Sato Y."/>
            <person name="Scheller H.V."/>
            <person name="Schulz B."/>
            <person name="Schulz C."/>
            <person name="Shakirov E.V."/>
            <person name="Shibagaki N."/>
            <person name="Shinohara N."/>
            <person name="Shippen D.E."/>
            <person name="Soerensen I."/>
            <person name="Sotooka R."/>
            <person name="Sugimoto N."/>
            <person name="Sugita M."/>
            <person name="Sumikawa N."/>
            <person name="Tanurdzic M."/>
            <person name="Theissen G."/>
            <person name="Ulvskov P."/>
            <person name="Wakazuki S."/>
            <person name="Weng J.K."/>
            <person name="Willats W.W."/>
            <person name="Wipf D."/>
            <person name="Wolf P.G."/>
            <person name="Yang L."/>
            <person name="Zimmer A.D."/>
            <person name="Zhu Q."/>
            <person name="Mitros T."/>
            <person name="Hellsten U."/>
            <person name="Loque D."/>
            <person name="Otillar R."/>
            <person name="Salamov A."/>
            <person name="Schmutz J."/>
            <person name="Shapiro H."/>
            <person name="Lindquist E."/>
            <person name="Lucas S."/>
            <person name="Rokhsar D."/>
            <person name="Grigoriev I.V."/>
        </authorList>
    </citation>
    <scope>NUCLEOTIDE SEQUENCE [LARGE SCALE GENOMIC DNA]</scope>
</reference>
<dbReference type="FunFam" id="3.30.2010.30:FF:000001">
    <property type="entry name" value="Leukotriene A(4) hydrolase"/>
    <property type="match status" value="1"/>
</dbReference>
<dbReference type="InterPro" id="IPR038502">
    <property type="entry name" value="M1_LTA-4_hydro/amino_C_sf"/>
</dbReference>
<dbReference type="GO" id="GO:0008270">
    <property type="term" value="F:zinc ion binding"/>
    <property type="evidence" value="ECO:0007669"/>
    <property type="project" value="InterPro"/>
</dbReference>
<organism evidence="13">
    <name type="scientific">Selaginella moellendorffii</name>
    <name type="common">Spikemoss</name>
    <dbReference type="NCBI Taxonomy" id="88036"/>
    <lineage>
        <taxon>Eukaryota</taxon>
        <taxon>Viridiplantae</taxon>
        <taxon>Streptophyta</taxon>
        <taxon>Embryophyta</taxon>
        <taxon>Tracheophyta</taxon>
        <taxon>Lycopodiopsida</taxon>
        <taxon>Selaginellales</taxon>
        <taxon>Selaginellaceae</taxon>
        <taxon>Selaginella</taxon>
    </lineage>
</organism>
<keyword evidence="3" id="KW-0963">Cytoplasm</keyword>
<dbReference type="PRINTS" id="PR00756">
    <property type="entry name" value="ALADIPTASE"/>
</dbReference>
<dbReference type="InterPro" id="IPR034015">
    <property type="entry name" value="M1_LTA4H"/>
</dbReference>
<dbReference type="InterPro" id="IPR001930">
    <property type="entry name" value="Peptidase_M1"/>
</dbReference>
<evidence type="ECO:0000256" key="2">
    <source>
        <dbReference type="ARBA" id="ARBA00010136"/>
    </source>
</evidence>
<dbReference type="InterPro" id="IPR016024">
    <property type="entry name" value="ARM-type_fold"/>
</dbReference>
<evidence type="ECO:0000256" key="1">
    <source>
        <dbReference type="ARBA" id="ARBA00004496"/>
    </source>
</evidence>
<dbReference type="STRING" id="88036.D8R8Z3"/>
<evidence type="ECO:0000259" key="11">
    <source>
        <dbReference type="SMART" id="SM01263"/>
    </source>
</evidence>
<dbReference type="AlphaFoldDB" id="D8R8Z3"/>
<dbReference type="Pfam" id="PF01433">
    <property type="entry name" value="Peptidase_M1"/>
    <property type="match status" value="1"/>
</dbReference>
<dbReference type="eggNOG" id="KOG1047">
    <property type="taxonomic scope" value="Eukaryota"/>
</dbReference>
<feature type="binding site" evidence="10">
    <location>
        <position position="288"/>
    </location>
    <ligand>
        <name>Zn(2+)</name>
        <dbReference type="ChEBI" id="CHEBI:29105"/>
        <note>catalytic</note>
    </ligand>
</feature>
<dbReference type="Pfam" id="PF17900">
    <property type="entry name" value="Peptidase_M1_N"/>
    <property type="match status" value="1"/>
</dbReference>
<dbReference type="SMART" id="SM01263">
    <property type="entry name" value="Leuk-A4-hydro_C"/>
    <property type="match status" value="1"/>
</dbReference>
<keyword evidence="7 10" id="KW-0862">Zinc</keyword>
<proteinExistence type="inferred from homology"/>
<dbReference type="FunCoup" id="D8R8Z3">
    <property type="interactions" value="3806"/>
</dbReference>
<keyword evidence="5 10" id="KW-0479">Metal-binding</keyword>
<dbReference type="Gene3D" id="1.25.40.320">
    <property type="entry name" value="Peptidase M1, leukotriene A4 hydrolase/aminopeptidase C-terminal domain"/>
    <property type="match status" value="1"/>
</dbReference>
<dbReference type="GO" id="GO:0005829">
    <property type="term" value="C:cytosol"/>
    <property type="evidence" value="ECO:0000318"/>
    <property type="project" value="GO_Central"/>
</dbReference>
<dbReference type="EMBL" id="GL377574">
    <property type="protein sequence ID" value="EFJ31064.1"/>
    <property type="molecule type" value="Genomic_DNA"/>
</dbReference>
<feature type="active site" description="Proton acceptor" evidence="9">
    <location>
        <position position="289"/>
    </location>
</feature>
<evidence type="ECO:0000256" key="3">
    <source>
        <dbReference type="ARBA" id="ARBA00022490"/>
    </source>
</evidence>
<dbReference type="HOGENOM" id="CLU_014505_1_2_1"/>
<evidence type="ECO:0000313" key="12">
    <source>
        <dbReference type="EMBL" id="EFJ31064.1"/>
    </source>
</evidence>
<dbReference type="InterPro" id="IPR014782">
    <property type="entry name" value="Peptidase_M1_dom"/>
</dbReference>
<keyword evidence="8" id="KW-0482">Metalloprotease</keyword>
<protein>
    <recommendedName>
        <fullName evidence="11">Peptidase M1 leukotriene A4 hydrolase/aminopeptidase C-terminal domain-containing protein</fullName>
    </recommendedName>
</protein>